<dbReference type="EMBL" id="JSZA02000006">
    <property type="protein sequence ID" value="KHD07106.1"/>
    <property type="molecule type" value="Genomic_DNA"/>
</dbReference>
<dbReference type="Proteomes" id="UP000030428">
    <property type="component" value="Unassembled WGS sequence"/>
</dbReference>
<sequence>MKGKGKSVNEILETLEKISGRKIDKIFNDKRLGDVSVNILSNQKACQLYSWQPKIELEEGLVRTWDWLTSQ</sequence>
<accession>A0A0A6PKE7</accession>
<name>A0A0A6PKE7_9GAMM</name>
<evidence type="ECO:0000313" key="2">
    <source>
        <dbReference type="Proteomes" id="UP000030428"/>
    </source>
</evidence>
<gene>
    <name evidence="1" type="ORF">PN36_02540</name>
</gene>
<dbReference type="Gene3D" id="3.90.25.10">
    <property type="entry name" value="UDP-galactose 4-epimerase, domain 1"/>
    <property type="match status" value="1"/>
</dbReference>
<reference evidence="1 2" key="1">
    <citation type="journal article" date="2016" name="Front. Microbiol.">
        <title>Single-Cell (Meta-)Genomics of a Dimorphic Candidatus Thiomargarita nelsonii Reveals Genomic Plasticity.</title>
        <authorList>
            <person name="Flood B.E."/>
            <person name="Fliss P."/>
            <person name="Jones D.S."/>
            <person name="Dick G.J."/>
            <person name="Jain S."/>
            <person name="Kaster A.K."/>
            <person name="Winkel M."/>
            <person name="Mussmann M."/>
            <person name="Bailey J."/>
        </authorList>
    </citation>
    <scope>NUCLEOTIDE SEQUENCE [LARGE SCALE GENOMIC DNA]</scope>
    <source>
        <strain evidence="1">Hydrate Ridge</strain>
    </source>
</reference>
<proteinExistence type="predicted"/>
<dbReference type="AlphaFoldDB" id="A0A0A6PKE7"/>
<keyword evidence="2" id="KW-1185">Reference proteome</keyword>
<evidence type="ECO:0008006" key="3">
    <source>
        <dbReference type="Google" id="ProtNLM"/>
    </source>
</evidence>
<dbReference type="SUPFAM" id="SSF51735">
    <property type="entry name" value="NAD(P)-binding Rossmann-fold domains"/>
    <property type="match status" value="1"/>
</dbReference>
<comment type="caution">
    <text evidence="1">The sequence shown here is derived from an EMBL/GenBank/DDBJ whole genome shotgun (WGS) entry which is preliminary data.</text>
</comment>
<protein>
    <recommendedName>
        <fullName evidence="3">UDP-glucose 4-epimerase</fullName>
    </recommendedName>
</protein>
<organism evidence="1 2">
    <name type="scientific">Candidatus Thiomargarita nelsonii</name>
    <dbReference type="NCBI Taxonomy" id="1003181"/>
    <lineage>
        <taxon>Bacteria</taxon>
        <taxon>Pseudomonadati</taxon>
        <taxon>Pseudomonadota</taxon>
        <taxon>Gammaproteobacteria</taxon>
        <taxon>Thiotrichales</taxon>
        <taxon>Thiotrichaceae</taxon>
        <taxon>Thiomargarita</taxon>
    </lineage>
</organism>
<dbReference type="InterPro" id="IPR036291">
    <property type="entry name" value="NAD(P)-bd_dom_sf"/>
</dbReference>
<evidence type="ECO:0000313" key="1">
    <source>
        <dbReference type="EMBL" id="KHD07106.1"/>
    </source>
</evidence>